<keyword evidence="1" id="KW-0812">Transmembrane</keyword>
<feature type="transmembrane region" description="Helical" evidence="1">
    <location>
        <begin position="145"/>
        <end position="165"/>
    </location>
</feature>
<dbReference type="RefSeq" id="WP_014010819.1">
    <property type="nucleotide sequence ID" value="NZ_FAUH01000001.1"/>
</dbReference>
<organism evidence="3 4">
    <name type="scientific">Corynebacterium variabile</name>
    <dbReference type="NCBI Taxonomy" id="1727"/>
    <lineage>
        <taxon>Bacteria</taxon>
        <taxon>Bacillati</taxon>
        <taxon>Actinomycetota</taxon>
        <taxon>Actinomycetes</taxon>
        <taxon>Mycobacteriales</taxon>
        <taxon>Corynebacteriaceae</taxon>
        <taxon>Corynebacterium</taxon>
    </lineage>
</organism>
<evidence type="ECO:0000313" key="3">
    <source>
        <dbReference type="EMBL" id="CUU64901.1"/>
    </source>
</evidence>
<dbReference type="AlphaFoldDB" id="A0A0X2NJF4"/>
<dbReference type="OMA" id="NFWPGLT"/>
<feature type="transmembrane region" description="Helical" evidence="1">
    <location>
        <begin position="320"/>
        <end position="338"/>
    </location>
</feature>
<keyword evidence="4" id="KW-1185">Reference proteome</keyword>
<evidence type="ECO:0000313" key="4">
    <source>
        <dbReference type="Proteomes" id="UP000182498"/>
    </source>
</evidence>
<accession>A0A0X2NJF4</accession>
<dbReference type="InterPro" id="IPR044049">
    <property type="entry name" value="EccD_transm"/>
</dbReference>
<protein>
    <recommendedName>
        <fullName evidence="2">EccD-like transmembrane domain-containing protein</fullName>
    </recommendedName>
</protein>
<feature type="transmembrane region" description="Helical" evidence="1">
    <location>
        <begin position="98"/>
        <end position="116"/>
    </location>
</feature>
<feature type="transmembrane region" description="Helical" evidence="1">
    <location>
        <begin position="345"/>
        <end position="378"/>
    </location>
</feature>
<keyword evidence="1" id="KW-0472">Membrane</keyword>
<sequence length="421" mass="42578">MIAVSITVVDDRGRGRVLDATVSGTVPVTELLPHLVDAAPGEHWQLSGPAGVLRPEHGLDEAGVRPGERLTLARATVPAPPTDTVGLLSGDLPTNPSVWVASFLAAAATLVLPPFSPGAPLWHPLEISDRARGVLDGTGDPAGTAALLCAVLTLVLAVAAAAASLHGKRYTALAALLAFSAGVQVNVLTGCVLAACAVWRPGPERVVTVVLAVAAALNFWPGLTVLVGMTGLVIAGQTALGLAGVPLPRIPATGLFAATDRLRKQDARSAGERAADSTDSTDARNAAVDRARQVHAALVIACCTVIGAGVVQLIPPGSAPGWVTVAACLTVAVTGLSARGCRPVHAVAVTVTAVIVAVWTLVHCASPWPAVALLPVILPAVKVTSPLAGRVIDILETVAFAVAVPLFIATTGVFDLVRGIG</sequence>
<feature type="transmembrane region" description="Helical" evidence="1">
    <location>
        <begin position="398"/>
        <end position="417"/>
    </location>
</feature>
<proteinExistence type="predicted"/>
<evidence type="ECO:0000256" key="1">
    <source>
        <dbReference type="SAM" id="Phobius"/>
    </source>
</evidence>
<dbReference type="OrthoDB" id="4425136at2"/>
<feature type="transmembrane region" description="Helical" evidence="1">
    <location>
        <begin position="294"/>
        <end position="314"/>
    </location>
</feature>
<feature type="domain" description="EccD-like transmembrane" evidence="2">
    <location>
        <begin position="144"/>
        <end position="420"/>
    </location>
</feature>
<keyword evidence="1" id="KW-1133">Transmembrane helix</keyword>
<dbReference type="Proteomes" id="UP000182498">
    <property type="component" value="Unassembled WGS sequence"/>
</dbReference>
<reference evidence="4" key="1">
    <citation type="submission" date="2015-11" db="EMBL/GenBank/DDBJ databases">
        <authorList>
            <person name="Dugat-Bony E."/>
        </authorList>
    </citation>
    <scope>NUCLEOTIDE SEQUENCE [LARGE SCALE GENOMIC DNA]</scope>
    <source>
        <strain evidence="4">Mu292</strain>
    </source>
</reference>
<evidence type="ECO:0000259" key="2">
    <source>
        <dbReference type="Pfam" id="PF19053"/>
    </source>
</evidence>
<dbReference type="EMBL" id="FAUH01000001">
    <property type="protein sequence ID" value="CUU64901.1"/>
    <property type="molecule type" value="Genomic_DNA"/>
</dbReference>
<gene>
    <name evidence="3" type="ORF">CVAR292_00206</name>
</gene>
<name>A0A0X2NJF4_9CORY</name>
<feature type="transmembrane region" description="Helical" evidence="1">
    <location>
        <begin position="206"/>
        <end position="234"/>
    </location>
</feature>
<feature type="transmembrane region" description="Helical" evidence="1">
    <location>
        <begin position="172"/>
        <end position="200"/>
    </location>
</feature>
<dbReference type="Pfam" id="PF19053">
    <property type="entry name" value="EccD"/>
    <property type="match status" value="1"/>
</dbReference>